<proteinExistence type="predicted"/>
<name>A0A103XG27_CYNCS</name>
<dbReference type="STRING" id="59895.A0A103XG27"/>
<feature type="region of interest" description="Disordered" evidence="1">
    <location>
        <begin position="80"/>
        <end position="103"/>
    </location>
</feature>
<dbReference type="InterPro" id="IPR025486">
    <property type="entry name" value="DUF4378"/>
</dbReference>
<keyword evidence="4" id="KW-1185">Reference proteome</keyword>
<protein>
    <recommendedName>
        <fullName evidence="2">DUF4378 domain-containing protein</fullName>
    </recommendedName>
</protein>
<dbReference type="OMA" id="IHQDAYV"/>
<gene>
    <name evidence="3" type="ORF">Ccrd_007895</name>
</gene>
<dbReference type="PANTHER" id="PTHR47212:SF10">
    <property type="entry name" value="DUF4378 DOMAIN-CONTAINING PROTEIN"/>
    <property type="match status" value="1"/>
</dbReference>
<evidence type="ECO:0000259" key="2">
    <source>
        <dbReference type="Pfam" id="PF14309"/>
    </source>
</evidence>
<reference evidence="3 4" key="1">
    <citation type="journal article" date="2016" name="Sci. Rep.">
        <title>The genome sequence of the outbreeding globe artichoke constructed de novo incorporating a phase-aware low-pass sequencing strategy of F1 progeny.</title>
        <authorList>
            <person name="Scaglione D."/>
            <person name="Reyes-Chin-Wo S."/>
            <person name="Acquadro A."/>
            <person name="Froenicke L."/>
            <person name="Portis E."/>
            <person name="Beitel C."/>
            <person name="Tirone M."/>
            <person name="Mauro R."/>
            <person name="Lo Monaco A."/>
            <person name="Mauromicale G."/>
            <person name="Faccioli P."/>
            <person name="Cattivelli L."/>
            <person name="Rieseberg L."/>
            <person name="Michelmore R."/>
            <person name="Lanteri S."/>
        </authorList>
    </citation>
    <scope>NUCLEOTIDE SEQUENCE [LARGE SCALE GENOMIC DNA]</scope>
    <source>
        <strain evidence="3">2C</strain>
    </source>
</reference>
<feature type="domain" description="DUF4378" evidence="2">
    <location>
        <begin position="472"/>
        <end position="574"/>
    </location>
</feature>
<dbReference type="Proteomes" id="UP000243975">
    <property type="component" value="Unassembled WGS sequence"/>
</dbReference>
<dbReference type="OrthoDB" id="770239at2759"/>
<feature type="region of interest" description="Disordered" evidence="1">
    <location>
        <begin position="31"/>
        <end position="57"/>
    </location>
</feature>
<dbReference type="EMBL" id="LEKV01005118">
    <property type="protein sequence ID" value="KVH90095.1"/>
    <property type="molecule type" value="Genomic_DNA"/>
</dbReference>
<feature type="compositionally biased region" description="Polar residues" evidence="1">
    <location>
        <begin position="84"/>
        <end position="103"/>
    </location>
</feature>
<dbReference type="PANTHER" id="PTHR47212">
    <property type="entry name" value="ADHESIN-LIKE PROTEIN, PUTATIVE (DUF3741)-RELATED"/>
    <property type="match status" value="1"/>
</dbReference>
<comment type="caution">
    <text evidence="3">The sequence shown here is derived from an EMBL/GenBank/DDBJ whole genome shotgun (WGS) entry which is preliminary data.</text>
</comment>
<sequence>MARKSPKCPPTVEPNQFGCVWNFSDVFDHRHHHHGRPHRKMLSDESHGSKGVPGAEHTRNLVRVLTFDEQLRNINIESKKKTASVKQSLKGETSSSDHTNKNNEVWKNTMDKSFWKRIKSRYENPNKKKENPSIVDRIVVLKPSQHVVECPVDVGCRCSYLQTHNRSTSKQQIVKHTQVSFNDVRKNLKYAKKLKSIRKTRSCEAFEGGEIDGSASKMEKVSLVPFSKQGEPEIFMEARRHLAERLRQVAMGESKPSTSSSKRGSRTLERILLSSPIHESMATFGRKSEEIFSLQTRKEKTWTGSSSLNQIEDSSATGFFEIMDADDLLRGVTKFSNKDSVPNNAGVMGRDGCIKRSLLEFSLDVSSPKADCKSQNMDHDQFRENPSPVSVLESFFTDNVSSPTSTVESVELQIQPHRLDFEEHSSQTSSPPYQKTSLSSFMEDRGFISSYVNAIYQTSQSNWEDFLVTDYPSESSCDHKLLHDCVKEVLIASYSPWMTLFNSKVRPFSLEKDVVDEVIEQVGWHTSQPMVPRTLDNLVRRDITKCGQWVDVISHRNDIVFEVVDETLQVLIMEAISDIHA</sequence>
<evidence type="ECO:0000313" key="4">
    <source>
        <dbReference type="Proteomes" id="UP000243975"/>
    </source>
</evidence>
<dbReference type="Gramene" id="KVH90095">
    <property type="protein sequence ID" value="KVH90095"/>
    <property type="gene ID" value="Ccrd_007895"/>
</dbReference>
<feature type="compositionally biased region" description="Basic residues" evidence="1">
    <location>
        <begin position="31"/>
        <end position="40"/>
    </location>
</feature>
<organism evidence="3 4">
    <name type="scientific">Cynara cardunculus var. scolymus</name>
    <name type="common">Globe artichoke</name>
    <name type="synonym">Cynara scolymus</name>
    <dbReference type="NCBI Taxonomy" id="59895"/>
    <lineage>
        <taxon>Eukaryota</taxon>
        <taxon>Viridiplantae</taxon>
        <taxon>Streptophyta</taxon>
        <taxon>Embryophyta</taxon>
        <taxon>Tracheophyta</taxon>
        <taxon>Spermatophyta</taxon>
        <taxon>Magnoliopsida</taxon>
        <taxon>eudicotyledons</taxon>
        <taxon>Gunneridae</taxon>
        <taxon>Pentapetalae</taxon>
        <taxon>asterids</taxon>
        <taxon>campanulids</taxon>
        <taxon>Asterales</taxon>
        <taxon>Asteraceae</taxon>
        <taxon>Carduoideae</taxon>
        <taxon>Cardueae</taxon>
        <taxon>Carduinae</taxon>
        <taxon>Cynara</taxon>
    </lineage>
</organism>
<accession>A0A103XG27</accession>
<dbReference type="AlphaFoldDB" id="A0A103XG27"/>
<evidence type="ECO:0000256" key="1">
    <source>
        <dbReference type="SAM" id="MobiDB-lite"/>
    </source>
</evidence>
<evidence type="ECO:0000313" key="3">
    <source>
        <dbReference type="EMBL" id="KVH90095.1"/>
    </source>
</evidence>
<dbReference type="Pfam" id="PF14309">
    <property type="entry name" value="DUF4378"/>
    <property type="match status" value="1"/>
</dbReference>